<evidence type="ECO:0000313" key="1">
    <source>
        <dbReference type="EMBL" id="KAI3371952.1"/>
    </source>
</evidence>
<name>A0ACB8WV91_9TELE</name>
<accession>A0ACB8WV91</accession>
<protein>
    <submittedName>
        <fullName evidence="1">Uncharacterized protein</fullName>
    </submittedName>
</protein>
<dbReference type="EMBL" id="CM041535">
    <property type="protein sequence ID" value="KAI3371952.1"/>
    <property type="molecule type" value="Genomic_DNA"/>
</dbReference>
<organism evidence="1 2">
    <name type="scientific">Scortum barcoo</name>
    <name type="common">barcoo grunter</name>
    <dbReference type="NCBI Taxonomy" id="214431"/>
    <lineage>
        <taxon>Eukaryota</taxon>
        <taxon>Metazoa</taxon>
        <taxon>Chordata</taxon>
        <taxon>Craniata</taxon>
        <taxon>Vertebrata</taxon>
        <taxon>Euteleostomi</taxon>
        <taxon>Actinopterygii</taxon>
        <taxon>Neopterygii</taxon>
        <taxon>Teleostei</taxon>
        <taxon>Neoteleostei</taxon>
        <taxon>Acanthomorphata</taxon>
        <taxon>Eupercaria</taxon>
        <taxon>Centrarchiformes</taxon>
        <taxon>Terapontoidei</taxon>
        <taxon>Terapontidae</taxon>
        <taxon>Scortum</taxon>
    </lineage>
</organism>
<proteinExistence type="predicted"/>
<reference evidence="1" key="1">
    <citation type="submission" date="2022-04" db="EMBL/GenBank/DDBJ databases">
        <title>Jade perch genome.</title>
        <authorList>
            <person name="Chao B."/>
        </authorList>
    </citation>
    <scope>NUCLEOTIDE SEQUENCE</scope>
    <source>
        <strain evidence="1">CB-2022</strain>
    </source>
</reference>
<keyword evidence="2" id="KW-1185">Reference proteome</keyword>
<comment type="caution">
    <text evidence="1">The sequence shown here is derived from an EMBL/GenBank/DDBJ whole genome shotgun (WGS) entry which is preliminary data.</text>
</comment>
<dbReference type="Proteomes" id="UP000831701">
    <property type="component" value="Chromosome 5"/>
</dbReference>
<gene>
    <name evidence="1" type="ORF">L3Q82_006826</name>
</gene>
<sequence>MSNMESLERQLAAQKKEHEAEIHSLEMKALLEKTRLEKEMQSHVAAMEAQVQHLVNQKIPETTRSALQQNAEFKAQMNQLSEQTQVLMGKNSALRDRKSRLSVDVDILEQMLSETSRQSCIRKKVVEQLTEKCQQLQAELKGCRQELEQLQTEHTRVLDEMEALRLDRASLSEQRSKNRAEAGRLGAELQEERSRRSRMKSIMREAAVTLRQALMDAATQQDSDVDSAALQWKQLMQKLLVVLDGPTLTKSTTETSDLAASRAGIMNSDLSFQFELARYRPGDLGFVPRPTLKDKRVLSRTGAGSSVTYMTLHRRPSSHKSAGSVNLKDSAIGLSKHK</sequence>
<evidence type="ECO:0000313" key="2">
    <source>
        <dbReference type="Proteomes" id="UP000831701"/>
    </source>
</evidence>